<dbReference type="Pfam" id="PF05239">
    <property type="entry name" value="PRC"/>
    <property type="match status" value="1"/>
</dbReference>
<evidence type="ECO:0000313" key="3">
    <source>
        <dbReference type="EMBL" id="OXC73398.1"/>
    </source>
</evidence>
<dbReference type="Gene3D" id="3.90.50.10">
    <property type="entry name" value="Photosynthetic Reaction Center, subunit H, domain 2"/>
    <property type="match status" value="2"/>
</dbReference>
<organism evidence="3 5">
    <name type="scientific">Caballeronia sordidicola</name>
    <name type="common">Burkholderia sordidicola</name>
    <dbReference type="NCBI Taxonomy" id="196367"/>
    <lineage>
        <taxon>Bacteria</taxon>
        <taxon>Pseudomonadati</taxon>
        <taxon>Pseudomonadota</taxon>
        <taxon>Betaproteobacteria</taxon>
        <taxon>Burkholderiales</taxon>
        <taxon>Burkholderiaceae</taxon>
        <taxon>Caballeronia</taxon>
    </lineage>
</organism>
<dbReference type="SUPFAM" id="SSF50346">
    <property type="entry name" value="PRC-barrel domain"/>
    <property type="match status" value="2"/>
</dbReference>
<evidence type="ECO:0000259" key="2">
    <source>
        <dbReference type="Pfam" id="PF05239"/>
    </source>
</evidence>
<dbReference type="EMBL" id="MTHB01000252">
    <property type="protein sequence ID" value="OXC73398.1"/>
    <property type="molecule type" value="Genomic_DNA"/>
</dbReference>
<evidence type="ECO:0000313" key="4">
    <source>
        <dbReference type="EMBL" id="OXC75544.1"/>
    </source>
</evidence>
<dbReference type="GO" id="GO:0030077">
    <property type="term" value="C:plasma membrane light-harvesting complex"/>
    <property type="evidence" value="ECO:0007669"/>
    <property type="project" value="InterPro"/>
</dbReference>
<dbReference type="AlphaFoldDB" id="A0A226WS10"/>
<dbReference type="Proteomes" id="UP000214720">
    <property type="component" value="Unassembled WGS sequence"/>
</dbReference>
<name>A0A226WS10_CABSO</name>
<proteinExistence type="predicted"/>
<feature type="region of interest" description="Disordered" evidence="1">
    <location>
        <begin position="124"/>
        <end position="145"/>
    </location>
</feature>
<feature type="domain" description="PRC-barrel" evidence="2">
    <location>
        <begin position="8"/>
        <end position="56"/>
    </location>
</feature>
<dbReference type="EMBL" id="MTHB01000169">
    <property type="protein sequence ID" value="OXC75544.1"/>
    <property type="molecule type" value="Genomic_DNA"/>
</dbReference>
<protein>
    <recommendedName>
        <fullName evidence="2">PRC-barrel domain-containing protein</fullName>
    </recommendedName>
</protein>
<dbReference type="InterPro" id="IPR027275">
    <property type="entry name" value="PRC-brl_dom"/>
</dbReference>
<dbReference type="InterPro" id="IPR011033">
    <property type="entry name" value="PRC_barrel-like_sf"/>
</dbReference>
<evidence type="ECO:0000256" key="1">
    <source>
        <dbReference type="SAM" id="MobiDB-lite"/>
    </source>
</evidence>
<dbReference type="RefSeq" id="WP_089163107.1">
    <property type="nucleotide sequence ID" value="NZ_MTHB01000169.1"/>
</dbReference>
<dbReference type="InterPro" id="IPR014747">
    <property type="entry name" value="Bac_photo_RC_H_C"/>
</dbReference>
<evidence type="ECO:0000313" key="5">
    <source>
        <dbReference type="Proteomes" id="UP000214720"/>
    </source>
</evidence>
<dbReference type="OrthoDB" id="9793882at2"/>
<accession>A0A226WS10</accession>
<dbReference type="GO" id="GO:0019684">
    <property type="term" value="P:photosynthesis, light reaction"/>
    <property type="evidence" value="ECO:0007669"/>
    <property type="project" value="InterPro"/>
</dbReference>
<reference evidence="5" key="1">
    <citation type="submission" date="2017-01" db="EMBL/GenBank/DDBJ databases">
        <title>Genome Analysis of Deinococcus marmoris KOPRI26562.</title>
        <authorList>
            <person name="Kim J.H."/>
            <person name="Oh H.-M."/>
        </authorList>
    </citation>
    <scope>NUCLEOTIDE SEQUENCE [LARGE SCALE GENOMIC DNA]</scope>
    <source>
        <strain evidence="5">PAMC 26633</strain>
    </source>
</reference>
<sequence>MLRTIERLHRCAVVALDGDIGTVDQALFDDEAWGVRYLVVETGNWIGERKVLISPYSIKPSDPASGALHVNLTRQQVRDSPNIDTHKSVSRQYETTHLLYYGYPRYWGSSNVWGTSAYPAFTGSVEAPHHEPDAPMGSDPHTEGPPADVHLRSTDAVKGCHIRAADGSIGHVSGFIFDDVAWVIRYLTVDTRNWWPGGKEVLLATQWLSGTDWFDSTVSTDLTRDAIRNSPAYDDAVLLTRGYEKTLHGFYGKQAYWSESDTESLLSHIGETAP</sequence>
<gene>
    <name evidence="4" type="ORF">BSU04_26385</name>
    <name evidence="3" type="ORF">BSU04_37150</name>
</gene>
<reference evidence="3" key="2">
    <citation type="submission" date="2017-01" db="EMBL/GenBank/DDBJ databases">
        <authorList>
            <person name="Mah S.A."/>
            <person name="Swanson W.J."/>
            <person name="Moy G.W."/>
            <person name="Vacquier V.D."/>
        </authorList>
    </citation>
    <scope>NUCLEOTIDE SEQUENCE</scope>
    <source>
        <strain evidence="3">PAMC 26633</strain>
    </source>
</reference>
<comment type="caution">
    <text evidence="3">The sequence shown here is derived from an EMBL/GenBank/DDBJ whole genome shotgun (WGS) entry which is preliminary data.</text>
</comment>